<dbReference type="AlphaFoldDB" id="A0A0F5FFI2"/>
<evidence type="ECO:0000256" key="1">
    <source>
        <dbReference type="ARBA" id="ARBA00022679"/>
    </source>
</evidence>
<evidence type="ECO:0000313" key="5">
    <source>
        <dbReference type="Proteomes" id="UP000033649"/>
    </source>
</evidence>
<keyword evidence="1" id="KW-0808">Transferase</keyword>
<evidence type="ECO:0000256" key="2">
    <source>
        <dbReference type="ARBA" id="ARBA00023315"/>
    </source>
</evidence>
<protein>
    <recommendedName>
        <fullName evidence="3">N-acetyltransferase domain-containing protein</fullName>
    </recommendedName>
</protein>
<dbReference type="STRING" id="429727.VE26_12895"/>
<feature type="domain" description="N-acetyltransferase" evidence="3">
    <location>
        <begin position="111"/>
        <end position="256"/>
    </location>
</feature>
<dbReference type="GO" id="GO:0016747">
    <property type="term" value="F:acyltransferase activity, transferring groups other than amino-acyl groups"/>
    <property type="evidence" value="ECO:0007669"/>
    <property type="project" value="InterPro"/>
</dbReference>
<accession>A0A0F5FFI2</accession>
<comment type="caution">
    <text evidence="4">The sequence shown here is derived from an EMBL/GenBank/DDBJ whole genome shotgun (WGS) entry which is preliminary data.</text>
</comment>
<dbReference type="InterPro" id="IPR050680">
    <property type="entry name" value="YpeA/RimI_acetyltransf"/>
</dbReference>
<dbReference type="PATRIC" id="fig|429727.3.peg.2648"/>
<sequence>MATIGAETMLPSIEAFERAGLSAWPGIEVDWDGSWVRRAAGGYTKRANCTQCLDPDDFEDADLRVISASSWMVRHKIKPVFRITPLSSPELNATLAEAGWQTLDPSHLLAMELGDVEADAEAQILPVLDPKFLAVARKLQGYDETTMIGMQNLLAALTVPAAAIVLTRQGEAVASSIMAIADGIAVTGNVVTEPNQRRQGLGSAMMRSGLAWARGEGARYAALNVQADNLGAKALYAALGYTHQYDYSYRVPGAAP</sequence>
<keyword evidence="5" id="KW-1185">Reference proteome</keyword>
<dbReference type="InterPro" id="IPR016181">
    <property type="entry name" value="Acyl_CoA_acyltransferase"/>
</dbReference>
<dbReference type="PANTHER" id="PTHR43420:SF44">
    <property type="entry name" value="ACETYLTRANSFERASE YPEA"/>
    <property type="match status" value="1"/>
</dbReference>
<dbReference type="Gene3D" id="3.40.630.30">
    <property type="match status" value="1"/>
</dbReference>
<dbReference type="EMBL" id="JZEY01000061">
    <property type="protein sequence ID" value="KKB07601.1"/>
    <property type="molecule type" value="Genomic_DNA"/>
</dbReference>
<dbReference type="Proteomes" id="UP000033649">
    <property type="component" value="Unassembled WGS sequence"/>
</dbReference>
<evidence type="ECO:0000259" key="3">
    <source>
        <dbReference type="PROSITE" id="PS51186"/>
    </source>
</evidence>
<dbReference type="PANTHER" id="PTHR43420">
    <property type="entry name" value="ACETYLTRANSFERASE"/>
    <property type="match status" value="1"/>
</dbReference>
<reference evidence="4 5" key="1">
    <citation type="submission" date="2015-03" db="EMBL/GenBank/DDBJ databases">
        <authorList>
            <person name="Hassan Y."/>
            <person name="Lepp D."/>
            <person name="Li X.-Z."/>
            <person name="Zhou T."/>
        </authorList>
    </citation>
    <scope>NUCLEOTIDE SEQUENCE [LARGE SCALE GENOMIC DNA]</scope>
    <source>
        <strain evidence="4 5">IPL18</strain>
    </source>
</reference>
<gene>
    <name evidence="4" type="ORF">VE26_12895</name>
</gene>
<evidence type="ECO:0000313" key="4">
    <source>
        <dbReference type="EMBL" id="KKB07601.1"/>
    </source>
</evidence>
<dbReference type="PROSITE" id="PS51186">
    <property type="entry name" value="GNAT"/>
    <property type="match status" value="1"/>
</dbReference>
<organism evidence="4 5">
    <name type="scientific">Devosia chinhatensis</name>
    <dbReference type="NCBI Taxonomy" id="429727"/>
    <lineage>
        <taxon>Bacteria</taxon>
        <taxon>Pseudomonadati</taxon>
        <taxon>Pseudomonadota</taxon>
        <taxon>Alphaproteobacteria</taxon>
        <taxon>Hyphomicrobiales</taxon>
        <taxon>Devosiaceae</taxon>
        <taxon>Devosia</taxon>
    </lineage>
</organism>
<dbReference type="Pfam" id="PF24553">
    <property type="entry name" value="Rv0428c_C"/>
    <property type="match status" value="1"/>
</dbReference>
<dbReference type="InterPro" id="IPR056935">
    <property type="entry name" value="Rv0428c-like_C"/>
</dbReference>
<dbReference type="CDD" id="cd04301">
    <property type="entry name" value="NAT_SF"/>
    <property type="match status" value="1"/>
</dbReference>
<proteinExistence type="predicted"/>
<dbReference type="SUPFAM" id="SSF55729">
    <property type="entry name" value="Acyl-CoA N-acyltransferases (Nat)"/>
    <property type="match status" value="1"/>
</dbReference>
<name>A0A0F5FFI2_9HYPH</name>
<dbReference type="InterPro" id="IPR000182">
    <property type="entry name" value="GNAT_dom"/>
</dbReference>
<keyword evidence="2" id="KW-0012">Acyltransferase</keyword>